<dbReference type="Proteomes" id="UP000284403">
    <property type="component" value="Unassembled WGS sequence"/>
</dbReference>
<keyword evidence="4" id="KW-1185">Reference proteome</keyword>
<name>A0A422NEQ4_9TRYP</name>
<comment type="caution">
    <text evidence="3">The sequence shown here is derived from an EMBL/GenBank/DDBJ whole genome shotgun (WGS) entry which is preliminary data.</text>
</comment>
<evidence type="ECO:0000256" key="2">
    <source>
        <dbReference type="SAM" id="Phobius"/>
    </source>
</evidence>
<dbReference type="RefSeq" id="XP_029224945.1">
    <property type="nucleotide sequence ID" value="XM_029374932.1"/>
</dbReference>
<evidence type="ECO:0000313" key="4">
    <source>
        <dbReference type="Proteomes" id="UP000284403"/>
    </source>
</evidence>
<gene>
    <name evidence="3" type="ORF">Tco025E_08075</name>
</gene>
<evidence type="ECO:0000256" key="1">
    <source>
        <dbReference type="SAM" id="MobiDB-lite"/>
    </source>
</evidence>
<dbReference type="AlphaFoldDB" id="A0A422NEQ4"/>
<evidence type="ECO:0000313" key="3">
    <source>
        <dbReference type="EMBL" id="RNF03937.1"/>
    </source>
</evidence>
<proteinExistence type="predicted"/>
<dbReference type="GeneID" id="40321686"/>
<protein>
    <submittedName>
        <fullName evidence="3">Uncharacterized protein</fullName>
    </submittedName>
</protein>
<feature type="transmembrane region" description="Helical" evidence="2">
    <location>
        <begin position="70"/>
        <end position="89"/>
    </location>
</feature>
<sequence length="202" mass="21747">MRKSSTGSVQELATRLAGRLKRAAQRKTADDVRRRNHFARACGELEIPKRKGIELEEAEQHKAERAAAPFFLFLVPTVAGAFLIATARLPPLPLAFPQSFPRASSHPPPSCRGQVCGVSPGAFSRRCGEVAVGCAPTRAGGWRGAAEALGRCGAPRRRTRTSPSAGRRTKPLRAAAAAAGHVAATHAPRHGPACFFRWRWSR</sequence>
<keyword evidence="2" id="KW-0812">Transmembrane</keyword>
<reference evidence="3 4" key="1">
    <citation type="journal article" date="2018" name="BMC Genomics">
        <title>Genomic comparison of Trypanosoma conorhini and Trypanosoma rangeli to Trypanosoma cruzi strains of high and low virulence.</title>
        <authorList>
            <person name="Bradwell K.R."/>
            <person name="Koparde V.N."/>
            <person name="Matveyev A.V."/>
            <person name="Serrano M.G."/>
            <person name="Alves J.M."/>
            <person name="Parikh H."/>
            <person name="Huang B."/>
            <person name="Lee V."/>
            <person name="Espinosa-Alvarez O."/>
            <person name="Ortiz P.A."/>
            <person name="Costa-Martins A.G."/>
            <person name="Teixeira M.M."/>
            <person name="Buck G.A."/>
        </authorList>
    </citation>
    <scope>NUCLEOTIDE SEQUENCE [LARGE SCALE GENOMIC DNA]</scope>
    <source>
        <strain evidence="3 4">025E</strain>
    </source>
</reference>
<keyword evidence="2" id="KW-0472">Membrane</keyword>
<feature type="region of interest" description="Disordered" evidence="1">
    <location>
        <begin position="151"/>
        <end position="170"/>
    </location>
</feature>
<keyword evidence="2" id="KW-1133">Transmembrane helix</keyword>
<dbReference type="EMBL" id="MKKU01000699">
    <property type="protein sequence ID" value="RNF03937.1"/>
    <property type="molecule type" value="Genomic_DNA"/>
</dbReference>
<organism evidence="3 4">
    <name type="scientific">Trypanosoma conorhini</name>
    <dbReference type="NCBI Taxonomy" id="83891"/>
    <lineage>
        <taxon>Eukaryota</taxon>
        <taxon>Discoba</taxon>
        <taxon>Euglenozoa</taxon>
        <taxon>Kinetoplastea</taxon>
        <taxon>Metakinetoplastina</taxon>
        <taxon>Trypanosomatida</taxon>
        <taxon>Trypanosomatidae</taxon>
        <taxon>Trypanosoma</taxon>
    </lineage>
</organism>
<accession>A0A422NEQ4</accession>